<dbReference type="EMBL" id="UEGS01000001">
    <property type="protein sequence ID" value="SRX83560.1"/>
    <property type="molecule type" value="Genomic_DNA"/>
</dbReference>
<name>A0A375YR51_MYCPF</name>
<feature type="transmembrane region" description="Helical" evidence="1">
    <location>
        <begin position="234"/>
        <end position="262"/>
    </location>
</feature>
<dbReference type="Gene3D" id="1.20.1250.20">
    <property type="entry name" value="MFS general substrate transporter like domains"/>
    <property type="match status" value="2"/>
</dbReference>
<reference evidence="2 3" key="1">
    <citation type="submission" date="2018-05" db="EMBL/GenBank/DDBJ databases">
        <authorList>
            <consortium name="IHU Genomes"/>
        </authorList>
    </citation>
    <scope>NUCLEOTIDE SEQUENCE [LARGE SCALE GENOMIC DNA]</scope>
    <source>
        <strain evidence="2 3">P7335</strain>
    </source>
</reference>
<evidence type="ECO:0000256" key="1">
    <source>
        <dbReference type="SAM" id="Phobius"/>
    </source>
</evidence>
<dbReference type="AlphaFoldDB" id="A0A375YR51"/>
<accession>A0A375YR51</accession>
<evidence type="ECO:0000313" key="2">
    <source>
        <dbReference type="EMBL" id="SRX83560.1"/>
    </source>
</evidence>
<keyword evidence="1" id="KW-0472">Membrane</keyword>
<feature type="transmembrane region" description="Helical" evidence="1">
    <location>
        <begin position="297"/>
        <end position="317"/>
    </location>
</feature>
<dbReference type="InterPro" id="IPR011701">
    <property type="entry name" value="MFS"/>
</dbReference>
<dbReference type="Proteomes" id="UP000252008">
    <property type="component" value="Unassembled WGS sequence"/>
</dbReference>
<proteinExistence type="predicted"/>
<keyword evidence="1" id="KW-0812">Transmembrane</keyword>
<keyword evidence="3" id="KW-1185">Reference proteome</keyword>
<dbReference type="STRING" id="39692.BST38_21500"/>
<protein>
    <submittedName>
        <fullName evidence="2">Major Facilitator Superfamily transporter [Brachybacterium faecium DSM 4810]</fullName>
    </submittedName>
</protein>
<feature type="transmembrane region" description="Helical" evidence="1">
    <location>
        <begin position="130"/>
        <end position="151"/>
    </location>
</feature>
<feature type="transmembrane region" description="Helical" evidence="1">
    <location>
        <begin position="323"/>
        <end position="344"/>
    </location>
</feature>
<gene>
    <name evidence="2" type="ORF">MPP7335_05340</name>
</gene>
<feature type="transmembrane region" description="Helical" evidence="1">
    <location>
        <begin position="192"/>
        <end position="213"/>
    </location>
</feature>
<keyword evidence="1" id="KW-1133">Transmembrane helix</keyword>
<dbReference type="SUPFAM" id="SSF103473">
    <property type="entry name" value="MFS general substrate transporter"/>
    <property type="match status" value="1"/>
</dbReference>
<organism evidence="2 3">
    <name type="scientific">Mycolicibacterium parafortuitum</name>
    <name type="common">Mycobacterium parafortuitum</name>
    <dbReference type="NCBI Taxonomy" id="39692"/>
    <lineage>
        <taxon>Bacteria</taxon>
        <taxon>Bacillati</taxon>
        <taxon>Actinomycetota</taxon>
        <taxon>Actinomycetes</taxon>
        <taxon>Mycobacteriales</taxon>
        <taxon>Mycobacteriaceae</taxon>
        <taxon>Mycolicibacterium</taxon>
    </lineage>
</organism>
<feature type="transmembrane region" description="Helical" evidence="1">
    <location>
        <begin position="75"/>
        <end position="93"/>
    </location>
</feature>
<dbReference type="Pfam" id="PF07690">
    <property type="entry name" value="MFS_1"/>
    <property type="match status" value="1"/>
</dbReference>
<feature type="transmembrane region" description="Helical" evidence="1">
    <location>
        <begin position="105"/>
        <end position="124"/>
    </location>
</feature>
<feature type="transmembrane region" description="Helical" evidence="1">
    <location>
        <begin position="44"/>
        <end position="69"/>
    </location>
</feature>
<feature type="transmembrane region" description="Helical" evidence="1">
    <location>
        <begin position="381"/>
        <end position="401"/>
    </location>
</feature>
<feature type="transmembrane region" description="Helical" evidence="1">
    <location>
        <begin position="356"/>
        <end position="375"/>
    </location>
</feature>
<sequence length="413" mass="42428">MGTIVPKMRGKRAVDRCRLRRNDLTTVATGLPSTLPRAAGSRWLASYATFAMPQAAVPISFALVAFPATGDAQDGALLVLAMTLAQIVGAVPVARWGSRWNAVRFLHVLVALRTAGLIAVAVLARFGVDFVWLSLAAAAAGFVNGAAYGYLRATLNHLIPADRMPRMLSAAATLNEVTFVAMPVLAATLGSFSVTAAVVAPAVLGAASLLLMPRVPGASAPAASATRSAPSGQAVLWLACVVATSSAVAAIEVGAVAIAVGFGMPTAWGALFAVALCAAAVASGIAVGVCNWRMRTGWTAVALVVTAIGAVLAAVNIAVWVTLLGAVMIGAFLTPLATHYSLIFDEITPPDRRAEVFALYRTSVAVGIIIASAMTAFFSTAAALVLSAIAILLMLLVISVARRRPSWGTDRRG</sequence>
<dbReference type="InterPro" id="IPR036259">
    <property type="entry name" value="MFS_trans_sf"/>
</dbReference>
<evidence type="ECO:0000313" key="3">
    <source>
        <dbReference type="Proteomes" id="UP000252008"/>
    </source>
</evidence>
<dbReference type="GO" id="GO:0022857">
    <property type="term" value="F:transmembrane transporter activity"/>
    <property type="evidence" value="ECO:0007669"/>
    <property type="project" value="InterPro"/>
</dbReference>
<feature type="transmembrane region" description="Helical" evidence="1">
    <location>
        <begin position="268"/>
        <end position="290"/>
    </location>
</feature>
<feature type="transmembrane region" description="Helical" evidence="1">
    <location>
        <begin position="167"/>
        <end position="186"/>
    </location>
</feature>